<evidence type="ECO:0000313" key="1">
    <source>
        <dbReference type="EMBL" id="EHT97855.1"/>
    </source>
</evidence>
<reference evidence="1" key="2">
    <citation type="submission" date="2012-01" db="EMBL/GenBank/DDBJ databases">
        <authorList>
            <person name="Biehl B.S."/>
            <person name="Ding Y."/>
            <person name="Dugan-Rocha S.P."/>
            <person name="Gibbs R.A."/>
            <person name="Glasner J.D."/>
            <person name="Kovar C."/>
            <person name="Muzny D.M."/>
            <person name="Neeno-Eckwall E.C."/>
            <person name="Perna N.T."/>
            <person name="Qin X."/>
            <person name="von Bodman S.B."/>
            <person name="Weinstock G.M."/>
        </authorList>
    </citation>
    <scope>NUCLEOTIDE SEQUENCE</scope>
    <source>
        <strain evidence="1">DC283</strain>
    </source>
</reference>
<accession>H3RL61</accession>
<proteinExistence type="predicted"/>
<dbReference type="Proteomes" id="UP000005050">
    <property type="component" value="Unassembled WGS sequence"/>
</dbReference>
<evidence type="ECO:0000313" key="2">
    <source>
        <dbReference type="EMBL" id="EHT98358.1"/>
    </source>
</evidence>
<dbReference type="PATRIC" id="fig|660596.6.peg.4383"/>
<dbReference type="AlphaFoldDB" id="H3RL61"/>
<reference evidence="1 3" key="1">
    <citation type="journal article" date="2012" name="Mol. Microbiol.">
        <title>The genetic and structural basis of two distinct terminal side branch residues in stewartan and amylovoran exopolysaccharides and their potential role in host adaptation.</title>
        <authorList>
            <person name="Wang X."/>
            <person name="Yang F."/>
            <person name="von Bodman S.B."/>
        </authorList>
    </citation>
    <scope>NUCLEOTIDE SEQUENCE [LARGE SCALE GENOMIC DNA]</scope>
    <source>
        <strain evidence="1 3">DC283</strain>
    </source>
</reference>
<name>H3RL61_PANSE</name>
<organism evidence="1 3">
    <name type="scientific">Pantoea stewartii subsp. stewartii DC283</name>
    <dbReference type="NCBI Taxonomy" id="660596"/>
    <lineage>
        <taxon>Bacteria</taxon>
        <taxon>Pseudomonadati</taxon>
        <taxon>Pseudomonadota</taxon>
        <taxon>Gammaproteobacteria</taxon>
        <taxon>Enterobacterales</taxon>
        <taxon>Erwiniaceae</taxon>
        <taxon>Pantoea</taxon>
    </lineage>
</organism>
<dbReference type="EMBL" id="AHIE01000037">
    <property type="protein sequence ID" value="EHT98358.1"/>
    <property type="molecule type" value="Genomic_DNA"/>
</dbReference>
<evidence type="ECO:0000313" key="3">
    <source>
        <dbReference type="Proteomes" id="UP000005050"/>
    </source>
</evidence>
<protein>
    <submittedName>
        <fullName evidence="1">Uncharacterized protein</fullName>
    </submittedName>
</protein>
<dbReference type="EMBL" id="AHIE01000040">
    <property type="protein sequence ID" value="EHT97855.1"/>
    <property type="molecule type" value="Genomic_DNA"/>
</dbReference>
<sequence>MVKPLIQIFGVDPWRQRPGETGLPEANKEIAGRGFGDAQPASSLNAWQFFFKVEAKYLKEPCPVFHAIVSIKK</sequence>
<gene>
    <name evidence="2" type="ORF">CKS_4712</name>
    <name evidence="1" type="ORF">CKS_5446</name>
</gene>
<comment type="caution">
    <text evidence="1">The sequence shown here is derived from an EMBL/GenBank/DDBJ whole genome shotgun (WGS) entry which is preliminary data.</text>
</comment>